<dbReference type="PROSITE" id="PS51257">
    <property type="entry name" value="PROKAR_LIPOPROTEIN"/>
    <property type="match status" value="1"/>
</dbReference>
<protein>
    <submittedName>
        <fullName evidence="1">Uncharacterized protein</fullName>
    </submittedName>
</protein>
<accession>A0ABT3CNA7</accession>
<name>A0ABT3CNA7_9BACT</name>
<evidence type="ECO:0000313" key="2">
    <source>
        <dbReference type="Proteomes" id="UP001300692"/>
    </source>
</evidence>
<dbReference type="EMBL" id="JAOYOD010000001">
    <property type="protein sequence ID" value="MCV9385161.1"/>
    <property type="molecule type" value="Genomic_DNA"/>
</dbReference>
<keyword evidence="2" id="KW-1185">Reference proteome</keyword>
<dbReference type="RefSeq" id="WP_264135954.1">
    <property type="nucleotide sequence ID" value="NZ_JAOYOD010000001.1"/>
</dbReference>
<proteinExistence type="predicted"/>
<organism evidence="1 2">
    <name type="scientific">Reichenbachiella ulvae</name>
    <dbReference type="NCBI Taxonomy" id="2980104"/>
    <lineage>
        <taxon>Bacteria</taxon>
        <taxon>Pseudomonadati</taxon>
        <taxon>Bacteroidota</taxon>
        <taxon>Cytophagia</taxon>
        <taxon>Cytophagales</taxon>
        <taxon>Reichenbachiellaceae</taxon>
        <taxon>Reichenbachiella</taxon>
    </lineage>
</organism>
<comment type="caution">
    <text evidence="1">The sequence shown here is derived from an EMBL/GenBank/DDBJ whole genome shotgun (WGS) entry which is preliminary data.</text>
</comment>
<reference evidence="1 2" key="1">
    <citation type="submission" date="2022-10" db="EMBL/GenBank/DDBJ databases">
        <title>Comparative genomics and taxonomic characterization of three novel marine species of genus Reichenbachiella exhibiting antioxidant and polysaccharide degradation activities.</title>
        <authorList>
            <person name="Muhammad N."/>
            <person name="Lee Y.-J."/>
            <person name="Ko J."/>
            <person name="Kim S.-G."/>
        </authorList>
    </citation>
    <scope>NUCLEOTIDE SEQUENCE [LARGE SCALE GENOMIC DNA]</scope>
    <source>
        <strain evidence="1 2">ABR2-5</strain>
    </source>
</reference>
<dbReference type="Proteomes" id="UP001300692">
    <property type="component" value="Unassembled WGS sequence"/>
</dbReference>
<evidence type="ECO:0000313" key="1">
    <source>
        <dbReference type="EMBL" id="MCV9385161.1"/>
    </source>
</evidence>
<sequence length="118" mass="13677">MSSTVKHGLFLLSFLLLIIGCTQKKNSEKSPEELSSSLFEGNYKVGDYEAIVYSMHRTFEIEMQIFAQPMMFYFDKLDDEGNYIYLSDDQSMRFSMKPDHKSGTFYEINEAPLPVSKE</sequence>
<gene>
    <name evidence="1" type="ORF">N7U62_00725</name>
</gene>